<name>A0A811Y257_NYCPR</name>
<feature type="region of interest" description="Disordered" evidence="1">
    <location>
        <begin position="81"/>
        <end position="223"/>
    </location>
</feature>
<organism evidence="2 3">
    <name type="scientific">Nyctereutes procyonoides</name>
    <name type="common">Raccoon dog</name>
    <name type="synonym">Canis procyonoides</name>
    <dbReference type="NCBI Taxonomy" id="34880"/>
    <lineage>
        <taxon>Eukaryota</taxon>
        <taxon>Metazoa</taxon>
        <taxon>Chordata</taxon>
        <taxon>Craniata</taxon>
        <taxon>Vertebrata</taxon>
        <taxon>Euteleostomi</taxon>
        <taxon>Mammalia</taxon>
        <taxon>Eutheria</taxon>
        <taxon>Laurasiatheria</taxon>
        <taxon>Carnivora</taxon>
        <taxon>Caniformia</taxon>
        <taxon>Canidae</taxon>
        <taxon>Nyctereutes</taxon>
    </lineage>
</organism>
<evidence type="ECO:0000256" key="1">
    <source>
        <dbReference type="SAM" id="MobiDB-lite"/>
    </source>
</evidence>
<comment type="caution">
    <text evidence="2">The sequence shown here is derived from an EMBL/GenBank/DDBJ whole genome shotgun (WGS) entry which is preliminary data.</text>
</comment>
<evidence type="ECO:0000313" key="2">
    <source>
        <dbReference type="EMBL" id="CAD7671223.1"/>
    </source>
</evidence>
<feature type="compositionally biased region" description="Gly residues" evidence="1">
    <location>
        <begin position="134"/>
        <end position="143"/>
    </location>
</feature>
<proteinExistence type="predicted"/>
<evidence type="ECO:0000313" key="3">
    <source>
        <dbReference type="Proteomes" id="UP000645828"/>
    </source>
</evidence>
<gene>
    <name evidence="2" type="ORF">NYPRO_LOCUS4018</name>
</gene>
<dbReference type="AlphaFoldDB" id="A0A811Y257"/>
<feature type="compositionally biased region" description="Low complexity" evidence="1">
    <location>
        <begin position="123"/>
        <end position="133"/>
    </location>
</feature>
<dbReference type="EMBL" id="CAJHUB010000661">
    <property type="protein sequence ID" value="CAD7671223.1"/>
    <property type="molecule type" value="Genomic_DNA"/>
</dbReference>
<dbReference type="Proteomes" id="UP000645828">
    <property type="component" value="Unassembled WGS sequence"/>
</dbReference>
<feature type="compositionally biased region" description="Basic and acidic residues" evidence="1">
    <location>
        <begin position="199"/>
        <end position="223"/>
    </location>
</feature>
<reference evidence="2" key="1">
    <citation type="submission" date="2020-12" db="EMBL/GenBank/DDBJ databases">
        <authorList>
            <consortium name="Molecular Ecology Group"/>
        </authorList>
    </citation>
    <scope>NUCLEOTIDE SEQUENCE</scope>
    <source>
        <strain evidence="2">TBG_1078</strain>
    </source>
</reference>
<protein>
    <submittedName>
        <fullName evidence="2">(raccoon dog) hypothetical protein</fullName>
    </submittedName>
</protein>
<feature type="compositionally biased region" description="Basic and acidic residues" evidence="1">
    <location>
        <begin position="159"/>
        <end position="171"/>
    </location>
</feature>
<keyword evidence="3" id="KW-1185">Reference proteome</keyword>
<sequence length="223" mass="24059">MCYRRLKCPSKSQVSGGTRRLKNTHRWDQVSLQVSPQVSLQVSPQVSLQVSPQVALQGSPRCPPRWSARWPARCPPRWSRQVSPQVARQAPGRISACVGSARTDTRRQEAARPLPLAPPTPGSAPRRSGARTPEGGGGGGGDPGAREAGGRGGRLWLLRPRETQREEEMRAQPRGCAPAAILVPRGVGGADCGRPRGRLAKEIVKDPLGKDRGSDHSVHHQEV</sequence>
<accession>A0A811Y257</accession>